<feature type="transmembrane region" description="Helical" evidence="5">
    <location>
        <begin position="184"/>
        <end position="217"/>
    </location>
</feature>
<organism evidence="7 8">
    <name type="scientific">Viridibacterium curvum</name>
    <dbReference type="NCBI Taxonomy" id="1101404"/>
    <lineage>
        <taxon>Bacteria</taxon>
        <taxon>Pseudomonadati</taxon>
        <taxon>Pseudomonadota</taxon>
        <taxon>Betaproteobacteria</taxon>
        <taxon>Rhodocyclales</taxon>
        <taxon>Rhodocyclaceae</taxon>
        <taxon>Viridibacterium</taxon>
    </lineage>
</organism>
<feature type="transmembrane region" description="Helical" evidence="5">
    <location>
        <begin position="58"/>
        <end position="82"/>
    </location>
</feature>
<evidence type="ECO:0000256" key="2">
    <source>
        <dbReference type="ARBA" id="ARBA00022692"/>
    </source>
</evidence>
<feature type="transmembrane region" description="Helical" evidence="5">
    <location>
        <begin position="114"/>
        <end position="134"/>
    </location>
</feature>
<feature type="transmembrane region" description="Helical" evidence="5">
    <location>
        <begin position="154"/>
        <end position="172"/>
    </location>
</feature>
<proteinExistence type="predicted"/>
<sequence length="406" mass="43946">MTLLPPAPRSASRTEFVLLCLFAIVLPLVEAPKNISLGLFVLAWFVHSARQRQWGGAISLLDLSLGAMLASALLSGFATAFFKPITKELGDIVSYLVLGWCVSRTALSSRQTLTLALCLIAATLAGLAEGYWTLWQVPKRIALQLNSVGHVNHSALYAVGIVMVALACYLPQRSALSKRQQLGAALTGLVLLASMLAFGSRGALLTLAFAAAAFVWLHHRVRPLPWLRLLLVAAIVGTPVLYLKRDMLEKTLINFSAGGSVTAYRAETARTATETWRHAPLLGVGPGNLPMIDHAQIAAWLGERGEPFNPARYTNRLHAHSLYFNTLAERGALGLGTLIAFGALWSCLLVRQRPSAAAAAEHWQRWGIGLGGFAIVFIGGLFNTTFHHEHGMLAMLCLGMQKDIRT</sequence>
<dbReference type="InterPro" id="IPR051533">
    <property type="entry name" value="WaaL-like"/>
</dbReference>
<comment type="caution">
    <text evidence="7">The sequence shown here is derived from an EMBL/GenBank/DDBJ whole genome shotgun (WGS) entry which is preliminary data.</text>
</comment>
<dbReference type="Pfam" id="PF04932">
    <property type="entry name" value="Wzy_C"/>
    <property type="match status" value="1"/>
</dbReference>
<dbReference type="PANTHER" id="PTHR37422:SF13">
    <property type="entry name" value="LIPOPOLYSACCHARIDE BIOSYNTHESIS PROTEIN PA4999-RELATED"/>
    <property type="match status" value="1"/>
</dbReference>
<feature type="transmembrane region" description="Helical" evidence="5">
    <location>
        <begin position="223"/>
        <end position="243"/>
    </location>
</feature>
<dbReference type="EMBL" id="BAABLD010000008">
    <property type="protein sequence ID" value="GAA5167273.1"/>
    <property type="molecule type" value="Genomic_DNA"/>
</dbReference>
<comment type="subcellular location">
    <subcellularLocation>
        <location evidence="1">Membrane</location>
        <topology evidence="1">Multi-pass membrane protein</topology>
    </subcellularLocation>
</comment>
<keyword evidence="8" id="KW-1185">Reference proteome</keyword>
<dbReference type="RefSeq" id="WP_345533382.1">
    <property type="nucleotide sequence ID" value="NZ_BAABLD010000008.1"/>
</dbReference>
<keyword evidence="4 5" id="KW-0472">Membrane</keyword>
<accession>A0ABP9QTP2</accession>
<dbReference type="PANTHER" id="PTHR37422">
    <property type="entry name" value="TEICHURONIC ACID BIOSYNTHESIS PROTEIN TUAE"/>
    <property type="match status" value="1"/>
</dbReference>
<gene>
    <name evidence="7" type="ORF">GCM10025770_25660</name>
</gene>
<name>A0ABP9QTP2_9RHOO</name>
<feature type="domain" description="O-antigen ligase-related" evidence="6">
    <location>
        <begin position="189"/>
        <end position="337"/>
    </location>
</feature>
<evidence type="ECO:0000256" key="3">
    <source>
        <dbReference type="ARBA" id="ARBA00022989"/>
    </source>
</evidence>
<protein>
    <recommendedName>
        <fullName evidence="6">O-antigen ligase-related domain-containing protein</fullName>
    </recommendedName>
</protein>
<keyword evidence="2 5" id="KW-0812">Transmembrane</keyword>
<feature type="transmembrane region" description="Helical" evidence="5">
    <location>
        <begin position="332"/>
        <end position="351"/>
    </location>
</feature>
<keyword evidence="3 5" id="KW-1133">Transmembrane helix</keyword>
<dbReference type="Proteomes" id="UP001500547">
    <property type="component" value="Unassembled WGS sequence"/>
</dbReference>
<evidence type="ECO:0000256" key="5">
    <source>
        <dbReference type="SAM" id="Phobius"/>
    </source>
</evidence>
<evidence type="ECO:0000259" key="6">
    <source>
        <dbReference type="Pfam" id="PF04932"/>
    </source>
</evidence>
<reference evidence="8" key="1">
    <citation type="journal article" date="2019" name="Int. J. Syst. Evol. Microbiol.">
        <title>The Global Catalogue of Microorganisms (GCM) 10K type strain sequencing project: providing services to taxonomists for standard genome sequencing and annotation.</title>
        <authorList>
            <consortium name="The Broad Institute Genomics Platform"/>
            <consortium name="The Broad Institute Genome Sequencing Center for Infectious Disease"/>
            <person name="Wu L."/>
            <person name="Ma J."/>
        </authorList>
    </citation>
    <scope>NUCLEOTIDE SEQUENCE [LARGE SCALE GENOMIC DNA]</scope>
    <source>
        <strain evidence="8">JCM 18715</strain>
    </source>
</reference>
<dbReference type="InterPro" id="IPR007016">
    <property type="entry name" value="O-antigen_ligase-rel_domated"/>
</dbReference>
<feature type="transmembrane region" description="Helical" evidence="5">
    <location>
        <begin position="16"/>
        <end position="46"/>
    </location>
</feature>
<evidence type="ECO:0000256" key="4">
    <source>
        <dbReference type="ARBA" id="ARBA00023136"/>
    </source>
</evidence>
<evidence type="ECO:0000313" key="7">
    <source>
        <dbReference type="EMBL" id="GAA5167273.1"/>
    </source>
</evidence>
<evidence type="ECO:0000256" key="1">
    <source>
        <dbReference type="ARBA" id="ARBA00004141"/>
    </source>
</evidence>
<evidence type="ECO:0000313" key="8">
    <source>
        <dbReference type="Proteomes" id="UP001500547"/>
    </source>
</evidence>
<feature type="transmembrane region" description="Helical" evidence="5">
    <location>
        <begin position="363"/>
        <end position="382"/>
    </location>
</feature>